<dbReference type="PANTHER" id="PTHR43196:SF2">
    <property type="entry name" value="PHOSPHOADENOSINE PHOSPHOSULFATE REDUCTASE"/>
    <property type="match status" value="1"/>
</dbReference>
<dbReference type="AlphaFoldDB" id="A0A081C3S5"/>
<proteinExistence type="predicted"/>
<dbReference type="PANTHER" id="PTHR43196">
    <property type="entry name" value="SULFATE ADENYLYLTRANSFERASE SUBUNIT 2"/>
    <property type="match status" value="1"/>
</dbReference>
<dbReference type="Pfam" id="PF01507">
    <property type="entry name" value="PAPS_reduct"/>
    <property type="match status" value="1"/>
</dbReference>
<dbReference type="InterPro" id="IPR002500">
    <property type="entry name" value="PAPS_reduct_dom"/>
</dbReference>
<dbReference type="Gene3D" id="3.40.50.620">
    <property type="entry name" value="HUPs"/>
    <property type="match status" value="1"/>
</dbReference>
<dbReference type="HOGENOM" id="CLU_064283_0_0_0"/>
<feature type="domain" description="Phosphoadenosine phosphosulphate reductase" evidence="1">
    <location>
        <begin position="6"/>
        <end position="71"/>
    </location>
</feature>
<accession>A0A081C3S5</accession>
<dbReference type="EMBL" id="DF820469">
    <property type="protein sequence ID" value="GAK59230.1"/>
    <property type="molecule type" value="Genomic_DNA"/>
</dbReference>
<reference evidence="2" key="1">
    <citation type="journal article" date="2015" name="PeerJ">
        <title>First genomic representation of candidate bacterial phylum KSB3 points to enhanced environmental sensing as a trigger of wastewater bulking.</title>
        <authorList>
            <person name="Sekiguchi Y."/>
            <person name="Ohashi A."/>
            <person name="Parks D.H."/>
            <person name="Yamauchi T."/>
            <person name="Tyson G.W."/>
            <person name="Hugenholtz P."/>
        </authorList>
    </citation>
    <scope>NUCLEOTIDE SEQUENCE [LARGE SCALE GENOMIC DNA]</scope>
</reference>
<sequence>MNKIRHVLGISGGKDSAALAIYLKNTYPTLEIEYYFADTGKELDETYEFINNLEVYLGQKILQLRAVKDSPVDPFDHFLARYGGYLPSKQARWCTRHLKLEPFEAFVGNDPTVSYVAIRGDEDREGYVSHKPNIQTIYPFRKNIWSEEVIDKVLNNDNLESLVEIYCQLANGKKRNMLLEVAKYPVSFDFDQDQKLRALLDLNVSLFNQVVFEFLKTTPYPLGAVADFPLLDNQDVLGREDVFRLLEESGVGKPKYYTELPLAINGQKGTYFRSRSGCYFCFFQQKIEWIWLYEQHLDLFEKAQEYEKSGYTWNEGERLEDLVKPERMQRIKEEYLTKTTRACNMKKSNKLLDILLDESELEGCVACFV</sequence>
<dbReference type="Proteomes" id="UP000030661">
    <property type="component" value="Unassembled WGS sequence"/>
</dbReference>
<dbReference type="SUPFAM" id="SSF52402">
    <property type="entry name" value="Adenine nucleotide alpha hydrolases-like"/>
    <property type="match status" value="1"/>
</dbReference>
<evidence type="ECO:0000313" key="3">
    <source>
        <dbReference type="Proteomes" id="UP000030661"/>
    </source>
</evidence>
<evidence type="ECO:0000259" key="1">
    <source>
        <dbReference type="Pfam" id="PF01507"/>
    </source>
</evidence>
<dbReference type="STRING" id="1499967.U27_06207"/>
<dbReference type="InterPro" id="IPR050128">
    <property type="entry name" value="Sulfate_adenylyltrnsfr_sub2"/>
</dbReference>
<evidence type="ECO:0000313" key="2">
    <source>
        <dbReference type="EMBL" id="GAK59230.1"/>
    </source>
</evidence>
<dbReference type="eggNOG" id="COG0175">
    <property type="taxonomic scope" value="Bacteria"/>
</dbReference>
<dbReference type="InterPro" id="IPR014729">
    <property type="entry name" value="Rossmann-like_a/b/a_fold"/>
</dbReference>
<gene>
    <name evidence="2" type="ORF">U27_06207</name>
</gene>
<dbReference type="GO" id="GO:0003824">
    <property type="term" value="F:catalytic activity"/>
    <property type="evidence" value="ECO:0007669"/>
    <property type="project" value="InterPro"/>
</dbReference>
<name>A0A081C3S5_VECG1</name>
<keyword evidence="3" id="KW-1185">Reference proteome</keyword>
<organism evidence="2">
    <name type="scientific">Vecturithrix granuli</name>
    <dbReference type="NCBI Taxonomy" id="1499967"/>
    <lineage>
        <taxon>Bacteria</taxon>
        <taxon>Candidatus Moduliflexota</taxon>
        <taxon>Candidatus Vecturitrichia</taxon>
        <taxon>Candidatus Vecturitrichales</taxon>
        <taxon>Candidatus Vecturitrichaceae</taxon>
        <taxon>Candidatus Vecturithrix</taxon>
    </lineage>
</organism>
<protein>
    <submittedName>
        <fullName evidence="2">Phosphoadenosine phosphosulfate reductase</fullName>
    </submittedName>
</protein>